<sequence length="327" mass="37402">MKDPKLLELMKDYRGRDEVPADFDTFWNQALANIAELPEYKLEEQNFSIPNVVCYELTFKGTRDGLVYARVVFPKTDQKVPVIFHFHGYMGRCWDWADMLAYTVAGHGVVSMDVRGQSGYSTDGDRSPLGNTVKGQIIRGAVEGPDELFYKDVYLDLYQLIEIVASFPQVDNSKLASYGASQGGALALVAAGLNPRIQQTVAIYPFLSDFRRVLEIGNTSEAYDELFRYFKFHDPFHETEDQIMETLAYIDVKNFAHRIKGQVHMITGLDDDVCYPGTQFAIYNRLEGPKEHFIMPEYAHEAMNVQVNDRVYNWLCGSKISFRYVEK</sequence>
<dbReference type="PANTHER" id="PTHR40111:SF1">
    <property type="entry name" value="CEPHALOSPORIN-C DEACETYLASE"/>
    <property type="match status" value="1"/>
</dbReference>
<dbReference type="EC" id="3.1.1.41" evidence="4"/>
<gene>
    <name evidence="4" type="primary">cah_1</name>
    <name evidence="4" type="ORF">NCTC3166_01054</name>
</gene>
<dbReference type="Gene3D" id="3.40.50.1820">
    <property type="entry name" value="alpha/beta hydrolase"/>
    <property type="match status" value="1"/>
</dbReference>
<feature type="binding site" evidence="2">
    <location>
        <position position="89"/>
    </location>
    <ligand>
        <name>substrate</name>
    </ligand>
</feature>
<keyword evidence="5" id="KW-1185">Reference proteome</keyword>
<feature type="active site" description="Charge relay system" evidence="1">
    <location>
        <position position="300"/>
    </location>
</feature>
<dbReference type="InterPro" id="IPR008391">
    <property type="entry name" value="AXE1_dom"/>
</dbReference>
<dbReference type="KEGG" id="svf:NCTC3166_01054"/>
<dbReference type="GO" id="GO:0047739">
    <property type="term" value="F:cephalosporin-C deacetylase activity"/>
    <property type="evidence" value="ECO:0007669"/>
    <property type="project" value="UniProtKB-EC"/>
</dbReference>
<dbReference type="RefSeq" id="WP_126404242.1">
    <property type="nucleotide sequence ID" value="NZ_LR134266.1"/>
</dbReference>
<dbReference type="EMBL" id="LR134266">
    <property type="protein sequence ID" value="VED67234.1"/>
    <property type="molecule type" value="Genomic_DNA"/>
</dbReference>
<dbReference type="Proteomes" id="UP000270025">
    <property type="component" value="Chromosome"/>
</dbReference>
<organism evidence="4 5">
    <name type="scientific">Streptococcus viridans</name>
    <dbReference type="NCBI Taxonomy" id="78535"/>
    <lineage>
        <taxon>Bacteria</taxon>
        <taxon>Bacillati</taxon>
        <taxon>Bacillota</taxon>
        <taxon>Bacilli</taxon>
        <taxon>Lactobacillales</taxon>
        <taxon>Streptococcaceae</taxon>
        <taxon>Streptococcus</taxon>
    </lineage>
</organism>
<dbReference type="InterPro" id="IPR029058">
    <property type="entry name" value="AB_hydrolase_fold"/>
</dbReference>
<evidence type="ECO:0000259" key="3">
    <source>
        <dbReference type="Pfam" id="PF05448"/>
    </source>
</evidence>
<proteinExistence type="predicted"/>
<dbReference type="Pfam" id="PF05448">
    <property type="entry name" value="AXE1"/>
    <property type="match status" value="1"/>
</dbReference>
<dbReference type="PANTHER" id="PTHR40111">
    <property type="entry name" value="CEPHALOSPORIN-C DEACETYLASE"/>
    <property type="match status" value="1"/>
</dbReference>
<keyword evidence="4" id="KW-0378">Hydrolase</keyword>
<evidence type="ECO:0000256" key="2">
    <source>
        <dbReference type="PIRSR" id="PIRSR639069-2"/>
    </source>
</evidence>
<dbReference type="AlphaFoldDB" id="A0A3S4NDC6"/>
<evidence type="ECO:0000313" key="5">
    <source>
        <dbReference type="Proteomes" id="UP000270025"/>
    </source>
</evidence>
<feature type="active site" description="Nucleophile" evidence="1">
    <location>
        <position position="181"/>
    </location>
</feature>
<dbReference type="SUPFAM" id="SSF53474">
    <property type="entry name" value="alpha/beta-Hydrolases"/>
    <property type="match status" value="1"/>
</dbReference>
<reference evidence="4 5" key="1">
    <citation type="submission" date="2018-12" db="EMBL/GenBank/DDBJ databases">
        <authorList>
            <consortium name="Pathogen Informatics"/>
        </authorList>
    </citation>
    <scope>NUCLEOTIDE SEQUENCE [LARGE SCALE GENOMIC DNA]</scope>
    <source>
        <strain evidence="4 5">NCTC3166</strain>
    </source>
</reference>
<evidence type="ECO:0000313" key="4">
    <source>
        <dbReference type="EMBL" id="VED67234.1"/>
    </source>
</evidence>
<evidence type="ECO:0000256" key="1">
    <source>
        <dbReference type="PIRSR" id="PIRSR639069-1"/>
    </source>
</evidence>
<dbReference type="InterPro" id="IPR039069">
    <property type="entry name" value="CE7"/>
</dbReference>
<dbReference type="GO" id="GO:0005976">
    <property type="term" value="P:polysaccharide metabolic process"/>
    <property type="evidence" value="ECO:0007669"/>
    <property type="project" value="TreeGrafter"/>
</dbReference>
<feature type="domain" description="Acetyl xylan esterase" evidence="3">
    <location>
        <begin position="4"/>
        <end position="316"/>
    </location>
</feature>
<protein>
    <submittedName>
        <fullName evidence="4">Cephalosporin-C deacetylase</fullName>
        <ecNumber evidence="4">3.1.1.41</ecNumber>
    </submittedName>
</protein>
<name>A0A3S4NDC6_9STRE</name>
<accession>A0A3S4NDC6</accession>
<feature type="active site" description="Charge relay system" evidence="1">
    <location>
        <position position="271"/>
    </location>
</feature>